<keyword evidence="2" id="KW-1185">Reference proteome</keyword>
<dbReference type="InterPro" id="IPR000456">
    <property type="entry name" value="Ribosomal_bL17"/>
</dbReference>
<comment type="caution">
    <text evidence="1">The sequence shown here is derived from an EMBL/GenBank/DDBJ whole genome shotgun (WGS) entry which is preliminary data.</text>
</comment>
<evidence type="ECO:0008006" key="3">
    <source>
        <dbReference type="Google" id="ProtNLM"/>
    </source>
</evidence>
<organism evidence="1 2">
    <name type="scientific">Cotesia typhae</name>
    <dbReference type="NCBI Taxonomy" id="2053667"/>
    <lineage>
        <taxon>Eukaryota</taxon>
        <taxon>Metazoa</taxon>
        <taxon>Ecdysozoa</taxon>
        <taxon>Arthropoda</taxon>
        <taxon>Hexapoda</taxon>
        <taxon>Insecta</taxon>
        <taxon>Pterygota</taxon>
        <taxon>Neoptera</taxon>
        <taxon>Endopterygota</taxon>
        <taxon>Hymenoptera</taxon>
        <taxon>Apocrita</taxon>
        <taxon>Ichneumonoidea</taxon>
        <taxon>Braconidae</taxon>
        <taxon>Microgastrinae</taxon>
        <taxon>Cotesia</taxon>
    </lineage>
</organism>
<accession>A0A8J5V1F5</accession>
<reference evidence="1" key="2">
    <citation type="submission" date="2021-04" db="EMBL/GenBank/DDBJ databases">
        <title>Genome-wide patterns of bracovirus chromosomal integration into multiple host tissues during parasitism.</title>
        <authorList>
            <person name="Chebbi M.A.C."/>
        </authorList>
    </citation>
    <scope>NUCLEOTIDE SEQUENCE</scope>
    <source>
        <tissue evidence="1">Whole body</tissue>
    </source>
</reference>
<name>A0A8J5V1F5_9HYME</name>
<gene>
    <name evidence="1" type="ORF">G9C98_007275</name>
</gene>
<dbReference type="OrthoDB" id="275000at2759"/>
<dbReference type="EMBL" id="JAAOIC020000006">
    <property type="protein sequence ID" value="KAG8041971.1"/>
    <property type="molecule type" value="Genomic_DNA"/>
</dbReference>
<evidence type="ECO:0000313" key="1">
    <source>
        <dbReference type="EMBL" id="KAG8041971.1"/>
    </source>
</evidence>
<dbReference type="GO" id="GO:0005762">
    <property type="term" value="C:mitochondrial large ribosomal subunit"/>
    <property type="evidence" value="ECO:0007669"/>
    <property type="project" value="TreeGrafter"/>
</dbReference>
<protein>
    <recommendedName>
        <fullName evidence="3">39S ribosomal protein L17, mitochondrial</fullName>
    </recommendedName>
</protein>
<evidence type="ECO:0000313" key="2">
    <source>
        <dbReference type="Proteomes" id="UP000729913"/>
    </source>
</evidence>
<dbReference type="GO" id="GO:0006412">
    <property type="term" value="P:translation"/>
    <property type="evidence" value="ECO:0007669"/>
    <property type="project" value="InterPro"/>
</dbReference>
<proteinExistence type="predicted"/>
<sequence length="181" mass="21615">MNQAKVTNLVSRLNYKVQDKSRRLKSFDGPEGRVRKIQKTLTALLKYERIELYFNRADEVRGYADRLISEAIRHGPTHAETMEMADHWILEKQYVHKLFKVLVPRYSEYSGTSFTKIHRLPKVWPDATHWNSVLELKDNPFPRLDQMNPFQRKLIHNLLLDEARKEFRINKYKEFADNLTN</sequence>
<dbReference type="AlphaFoldDB" id="A0A8J5V1F5"/>
<dbReference type="Proteomes" id="UP000729913">
    <property type="component" value="Unassembled WGS sequence"/>
</dbReference>
<dbReference type="GO" id="GO:0003735">
    <property type="term" value="F:structural constituent of ribosome"/>
    <property type="evidence" value="ECO:0007669"/>
    <property type="project" value="InterPro"/>
</dbReference>
<dbReference type="FunFam" id="3.90.1030.10:FF:000009">
    <property type="entry name" value="39S ribosomal protein L17, mitochondrial"/>
    <property type="match status" value="1"/>
</dbReference>
<reference evidence="1" key="1">
    <citation type="submission" date="2020-03" db="EMBL/GenBank/DDBJ databases">
        <authorList>
            <person name="Chebbi M.A."/>
            <person name="Drezen J.M."/>
        </authorList>
    </citation>
    <scope>NUCLEOTIDE SEQUENCE</scope>
    <source>
        <tissue evidence="1">Whole body</tissue>
    </source>
</reference>
<dbReference type="Pfam" id="PF01196">
    <property type="entry name" value="Ribosomal_L17"/>
    <property type="match status" value="1"/>
</dbReference>
<dbReference type="PANTHER" id="PTHR14413:SF16">
    <property type="entry name" value="LARGE RIBOSOMAL SUBUNIT PROTEIN BL17M"/>
    <property type="match status" value="1"/>
</dbReference>
<dbReference type="PANTHER" id="PTHR14413">
    <property type="entry name" value="RIBOSOMAL PROTEIN L17"/>
    <property type="match status" value="1"/>
</dbReference>